<gene>
    <name evidence="1" type="ORF">SDC9_142209</name>
</gene>
<reference evidence="1" key="1">
    <citation type="submission" date="2019-08" db="EMBL/GenBank/DDBJ databases">
        <authorList>
            <person name="Kucharzyk K."/>
            <person name="Murdoch R.W."/>
            <person name="Higgins S."/>
            <person name="Loffler F."/>
        </authorList>
    </citation>
    <scope>NUCLEOTIDE SEQUENCE</scope>
</reference>
<proteinExistence type="predicted"/>
<evidence type="ECO:0000313" key="1">
    <source>
        <dbReference type="EMBL" id="MPM95058.1"/>
    </source>
</evidence>
<name>A0A645E112_9ZZZZ</name>
<comment type="caution">
    <text evidence="1">The sequence shown here is derived from an EMBL/GenBank/DDBJ whole genome shotgun (WGS) entry which is preliminary data.</text>
</comment>
<dbReference type="AlphaFoldDB" id="A0A645E112"/>
<organism evidence="1">
    <name type="scientific">bioreactor metagenome</name>
    <dbReference type="NCBI Taxonomy" id="1076179"/>
    <lineage>
        <taxon>unclassified sequences</taxon>
        <taxon>metagenomes</taxon>
        <taxon>ecological metagenomes</taxon>
    </lineage>
</organism>
<dbReference type="EMBL" id="VSSQ01041595">
    <property type="protein sequence ID" value="MPM95058.1"/>
    <property type="molecule type" value="Genomic_DNA"/>
</dbReference>
<sequence length="136" mass="15356">MEPVDRFVRQHEGHQVTRLGPQDRHVFNPHAAAAFHQLPQPPDHHVGGEDLPLRMPFRQFRGIGADAAAEVEFDLRDGAQLPCRKQLPRAGEEADFRILRMVSDPVLRGHHGHWPIRGFQLRISGTPCPASSRRTS</sequence>
<protein>
    <submittedName>
        <fullName evidence="1">Uncharacterized protein</fullName>
    </submittedName>
</protein>
<accession>A0A645E112</accession>